<dbReference type="Proteomes" id="UP000027135">
    <property type="component" value="Unassembled WGS sequence"/>
</dbReference>
<dbReference type="Pfam" id="PF00652">
    <property type="entry name" value="Ricin_B_lectin"/>
    <property type="match status" value="1"/>
</dbReference>
<dbReference type="SUPFAM" id="SSF50370">
    <property type="entry name" value="Ricin B-like lectins"/>
    <property type="match status" value="1"/>
</dbReference>
<dbReference type="InterPro" id="IPR000772">
    <property type="entry name" value="Ricin_B_lectin"/>
</dbReference>
<evidence type="ECO:0000313" key="3">
    <source>
        <dbReference type="Proteomes" id="UP000027135"/>
    </source>
</evidence>
<dbReference type="InParanoid" id="A0A067QT82"/>
<evidence type="ECO:0000313" key="2">
    <source>
        <dbReference type="EMBL" id="KDR12921.1"/>
    </source>
</evidence>
<keyword evidence="3" id="KW-1185">Reference proteome</keyword>
<sequence>MPFVIKCVANGMVLDVKNNERINGAQVVLWPYNGGNNQLWEYKNNMIYSKLSGLVLDIASSSHGGPVITFSSNGGSNQKWFFDDDFTIRSGTGMVLDVEGANIYQGARLIGFRKHGGQNQKFRIEPYNRMW</sequence>
<dbReference type="Gene3D" id="2.80.10.50">
    <property type="match status" value="3"/>
</dbReference>
<dbReference type="SMART" id="SM00458">
    <property type="entry name" value="RICIN"/>
    <property type="match status" value="1"/>
</dbReference>
<dbReference type="eggNOG" id="ENOG502RWHS">
    <property type="taxonomic scope" value="Eukaryota"/>
</dbReference>
<dbReference type="GO" id="GO:0016798">
    <property type="term" value="F:hydrolase activity, acting on glycosyl bonds"/>
    <property type="evidence" value="ECO:0007669"/>
    <property type="project" value="UniProtKB-KW"/>
</dbReference>
<evidence type="ECO:0000259" key="1">
    <source>
        <dbReference type="SMART" id="SM00458"/>
    </source>
</evidence>
<accession>A0A067QT82</accession>
<keyword evidence="2" id="KW-0326">Glycosidase</keyword>
<dbReference type="InterPro" id="IPR035992">
    <property type="entry name" value="Ricin_B-like_lectins"/>
</dbReference>
<dbReference type="PROSITE" id="PS50231">
    <property type="entry name" value="RICIN_B_LECTIN"/>
    <property type="match status" value="1"/>
</dbReference>
<keyword evidence="2" id="KW-0624">Polysaccharide degradation</keyword>
<organism evidence="2 3">
    <name type="scientific">Zootermopsis nevadensis</name>
    <name type="common">Dampwood termite</name>
    <dbReference type="NCBI Taxonomy" id="136037"/>
    <lineage>
        <taxon>Eukaryota</taxon>
        <taxon>Metazoa</taxon>
        <taxon>Ecdysozoa</taxon>
        <taxon>Arthropoda</taxon>
        <taxon>Hexapoda</taxon>
        <taxon>Insecta</taxon>
        <taxon>Pterygota</taxon>
        <taxon>Neoptera</taxon>
        <taxon>Polyneoptera</taxon>
        <taxon>Dictyoptera</taxon>
        <taxon>Blattodea</taxon>
        <taxon>Blattoidea</taxon>
        <taxon>Termitoidae</taxon>
        <taxon>Termopsidae</taxon>
        <taxon>Zootermopsis</taxon>
    </lineage>
</organism>
<dbReference type="CDD" id="cd00161">
    <property type="entry name" value="beta-trefoil_Ricin-like"/>
    <property type="match status" value="1"/>
</dbReference>
<dbReference type="EMBL" id="KK852981">
    <property type="protein sequence ID" value="KDR12921.1"/>
    <property type="molecule type" value="Genomic_DNA"/>
</dbReference>
<dbReference type="OMA" id="WEYRNGN"/>
<dbReference type="AlphaFoldDB" id="A0A067QT82"/>
<reference evidence="2 3" key="1">
    <citation type="journal article" date="2014" name="Nat. Commun.">
        <title>Molecular traces of alternative social organization in a termite genome.</title>
        <authorList>
            <person name="Terrapon N."/>
            <person name="Li C."/>
            <person name="Robertson H.M."/>
            <person name="Ji L."/>
            <person name="Meng X."/>
            <person name="Booth W."/>
            <person name="Chen Z."/>
            <person name="Childers C.P."/>
            <person name="Glastad K.M."/>
            <person name="Gokhale K."/>
            <person name="Gowin J."/>
            <person name="Gronenberg W."/>
            <person name="Hermansen R.A."/>
            <person name="Hu H."/>
            <person name="Hunt B.G."/>
            <person name="Huylmans A.K."/>
            <person name="Khalil S.M."/>
            <person name="Mitchell R.D."/>
            <person name="Munoz-Torres M.C."/>
            <person name="Mustard J.A."/>
            <person name="Pan H."/>
            <person name="Reese J.T."/>
            <person name="Scharf M.E."/>
            <person name="Sun F."/>
            <person name="Vogel H."/>
            <person name="Xiao J."/>
            <person name="Yang W."/>
            <person name="Yang Z."/>
            <person name="Yang Z."/>
            <person name="Zhou J."/>
            <person name="Zhu J."/>
            <person name="Brent C.S."/>
            <person name="Elsik C.G."/>
            <person name="Goodisman M.A."/>
            <person name="Liberles D.A."/>
            <person name="Roe R.M."/>
            <person name="Vargo E.L."/>
            <person name="Vilcinskas A."/>
            <person name="Wang J."/>
            <person name="Bornberg-Bauer E."/>
            <person name="Korb J."/>
            <person name="Zhang G."/>
            <person name="Liebig J."/>
        </authorList>
    </citation>
    <scope>NUCLEOTIDE SEQUENCE [LARGE SCALE GENOMIC DNA]</scope>
    <source>
        <tissue evidence="2">Whole organism</tissue>
    </source>
</reference>
<dbReference type="GO" id="GO:0045493">
    <property type="term" value="P:xylan catabolic process"/>
    <property type="evidence" value="ECO:0007669"/>
    <property type="project" value="UniProtKB-KW"/>
</dbReference>
<name>A0A067QT82_ZOONE</name>
<feature type="domain" description="Ricin B lectin" evidence="1">
    <location>
        <begin position="1"/>
        <end position="125"/>
    </location>
</feature>
<dbReference type="OrthoDB" id="26589at2759"/>
<keyword evidence="2" id="KW-0119">Carbohydrate metabolism</keyword>
<keyword evidence="2" id="KW-0858">Xylan degradation</keyword>
<gene>
    <name evidence="2" type="ORF">L798_12876</name>
</gene>
<keyword evidence="2" id="KW-0378">Hydrolase</keyword>
<protein>
    <submittedName>
        <fullName evidence="2">Endo-1,4-beta-xylanase A</fullName>
    </submittedName>
</protein>
<proteinExistence type="predicted"/>